<evidence type="ECO:0000313" key="2">
    <source>
        <dbReference type="Proteomes" id="UP000248706"/>
    </source>
</evidence>
<evidence type="ECO:0000313" key="1">
    <source>
        <dbReference type="EMBL" id="RAQ96093.1"/>
    </source>
</evidence>
<dbReference type="Proteomes" id="UP000248706">
    <property type="component" value="Unassembled WGS sequence"/>
</dbReference>
<dbReference type="SUPFAM" id="SSF53850">
    <property type="entry name" value="Periplasmic binding protein-like II"/>
    <property type="match status" value="1"/>
</dbReference>
<reference evidence="1 2" key="1">
    <citation type="submission" date="2016-08" db="EMBL/GenBank/DDBJ databases">
        <title>Analysis of Carbohydrate Active Enzymes in Thermogemmatispora T81 Reveals Carbohydrate Degradation Ability.</title>
        <authorList>
            <person name="Tomazini A."/>
            <person name="Lal S."/>
            <person name="Stott M."/>
            <person name="Henrissat B."/>
            <person name="Polikarpov I."/>
            <person name="Sparling R."/>
            <person name="Levin D.B."/>
        </authorList>
    </citation>
    <scope>NUCLEOTIDE SEQUENCE [LARGE SCALE GENOMIC DNA]</scope>
    <source>
        <strain evidence="1 2">T81</strain>
    </source>
</reference>
<dbReference type="AlphaFoldDB" id="A0A328VKL8"/>
<dbReference type="PROSITE" id="PS51257">
    <property type="entry name" value="PROKAR_LIPOPROTEIN"/>
    <property type="match status" value="1"/>
</dbReference>
<sequence>MYWQQHRPLTRCSFSLLMLILVLILFATSACGGTSSTPPPSGHSQDNMRLKVAVDSLSAPFLPDLVALDKGYFQAQGLTVYPTPFQLEPTSPQMAEAIHSGAVEVAVGGLLTEAFLVSQVDADVKVIGQLQVAFPNDITVSNKFLQQSGLSESSPLEAKVKALVSKKIGVISSTGQTGGFVSYLFHLFGLNASKDATLVAVGNNVSAAVAALKTGRVDALSFYKPVGEAIETQGLGHIFISPLHGDVPQMQGQLNSVFYAKASLIRAKPNTFKALVRAMAMALAFIQKHPDQAIKILQKYTHIDDKTAAAAAQHLRASYASTPVVNEQGYNITANFALQTGAVKKTPPFSALVDTQTTAQALQGFTPQV</sequence>
<dbReference type="Gene3D" id="3.40.190.10">
    <property type="entry name" value="Periplasmic binding protein-like II"/>
    <property type="match status" value="2"/>
</dbReference>
<evidence type="ECO:0008006" key="3">
    <source>
        <dbReference type="Google" id="ProtNLM"/>
    </source>
</evidence>
<protein>
    <recommendedName>
        <fullName evidence="3">SsuA/THI5-like domain-containing protein</fullName>
    </recommendedName>
</protein>
<accession>A0A328VKL8</accession>
<name>A0A328VKL8_9CHLR</name>
<dbReference type="EMBL" id="MCIF01000002">
    <property type="protein sequence ID" value="RAQ96093.1"/>
    <property type="molecule type" value="Genomic_DNA"/>
</dbReference>
<organism evidence="1 2">
    <name type="scientific">Thermogemmatispora tikiterensis</name>
    <dbReference type="NCBI Taxonomy" id="1825093"/>
    <lineage>
        <taxon>Bacteria</taxon>
        <taxon>Bacillati</taxon>
        <taxon>Chloroflexota</taxon>
        <taxon>Ktedonobacteria</taxon>
        <taxon>Thermogemmatisporales</taxon>
        <taxon>Thermogemmatisporaceae</taxon>
        <taxon>Thermogemmatispora</taxon>
    </lineage>
</organism>
<gene>
    <name evidence="1" type="ORF">A4R35_11160</name>
</gene>
<dbReference type="PANTHER" id="PTHR30024">
    <property type="entry name" value="ALIPHATIC SULFONATES-BINDING PROTEIN-RELATED"/>
    <property type="match status" value="1"/>
</dbReference>
<comment type="caution">
    <text evidence="1">The sequence shown here is derived from an EMBL/GenBank/DDBJ whole genome shotgun (WGS) entry which is preliminary data.</text>
</comment>
<proteinExistence type="predicted"/>
<keyword evidence="2" id="KW-1185">Reference proteome</keyword>
<dbReference type="Pfam" id="PF13379">
    <property type="entry name" value="NMT1_2"/>
    <property type="match status" value="1"/>
</dbReference>